<dbReference type="EMBL" id="JPKZ01003183">
    <property type="protein sequence ID" value="KHN72989.1"/>
    <property type="molecule type" value="Genomic_DNA"/>
</dbReference>
<dbReference type="Pfam" id="PF00076">
    <property type="entry name" value="RRM_1"/>
    <property type="match status" value="2"/>
</dbReference>
<dbReference type="OrthoDB" id="1099063at2759"/>
<feature type="domain" description="RRM" evidence="4">
    <location>
        <begin position="3"/>
        <end position="73"/>
    </location>
</feature>
<dbReference type="AlphaFoldDB" id="A0A0B2UUP1"/>
<gene>
    <name evidence="5" type="primary">Srsf4</name>
    <name evidence="5" type="ORF">Tcan_10586</name>
</gene>
<comment type="caution">
    <text evidence="5">The sequence shown here is derived from an EMBL/GenBank/DDBJ whole genome shotgun (WGS) entry which is preliminary data.</text>
</comment>
<evidence type="ECO:0000313" key="5">
    <source>
        <dbReference type="EMBL" id="KHN72989.1"/>
    </source>
</evidence>
<dbReference type="SUPFAM" id="SSF54928">
    <property type="entry name" value="RNA-binding domain, RBD"/>
    <property type="match status" value="2"/>
</dbReference>
<feature type="compositionally biased region" description="Basic and acidic residues" evidence="3">
    <location>
        <begin position="266"/>
        <end position="282"/>
    </location>
</feature>
<sequence>MGSRLYVGRLSWRASASDLEQFFRGYGRINDIILKNGFAFVEFDDPRDAEDAVHDLNGRELCGERVTIEFTRPARARFGRPDRFLPPRRSCNCYKYGPPVQTPHRLLVENLSSGCAWQACLIARTVFFRYAMGGDVLPLAAEPEGRSVVVFFPRHQELKDLMRTAGEVTFADAHKIRVREGVVCFATREGLERALDRMQGKEINGRKLKLTDVSDKRYARSRSRQCSRSRSRSRCSRSRSSHNSVKSSPASDHTDNEDEACSFSASEEHDPGANSEHVDDRASSASIPE</sequence>
<feature type="compositionally biased region" description="Polar residues" evidence="3">
    <location>
        <begin position="242"/>
        <end position="251"/>
    </location>
</feature>
<dbReference type="InterPro" id="IPR012677">
    <property type="entry name" value="Nucleotide-bd_a/b_plait_sf"/>
</dbReference>
<dbReference type="Proteomes" id="UP000031036">
    <property type="component" value="Unassembled WGS sequence"/>
</dbReference>
<proteinExistence type="predicted"/>
<dbReference type="STRING" id="6265.A0A0B2UUP1"/>
<dbReference type="GO" id="GO:0005737">
    <property type="term" value="C:cytoplasm"/>
    <property type="evidence" value="ECO:0007669"/>
    <property type="project" value="TreeGrafter"/>
</dbReference>
<dbReference type="InterPro" id="IPR000504">
    <property type="entry name" value="RRM_dom"/>
</dbReference>
<feature type="region of interest" description="Disordered" evidence="3">
    <location>
        <begin position="214"/>
        <end position="289"/>
    </location>
</feature>
<reference evidence="5 6" key="1">
    <citation type="submission" date="2014-11" db="EMBL/GenBank/DDBJ databases">
        <title>Genetic blueprint of the zoonotic pathogen Toxocara canis.</title>
        <authorList>
            <person name="Zhu X.-Q."/>
            <person name="Korhonen P.K."/>
            <person name="Cai H."/>
            <person name="Young N.D."/>
            <person name="Nejsum P."/>
            <person name="von Samson-Himmelstjerna G."/>
            <person name="Boag P.R."/>
            <person name="Tan P."/>
            <person name="Li Q."/>
            <person name="Min J."/>
            <person name="Yang Y."/>
            <person name="Wang X."/>
            <person name="Fang X."/>
            <person name="Hall R.S."/>
            <person name="Hofmann A."/>
            <person name="Sternberg P.W."/>
            <person name="Jex A.R."/>
            <person name="Gasser R.B."/>
        </authorList>
    </citation>
    <scope>NUCLEOTIDE SEQUENCE [LARGE SCALE GENOMIC DNA]</scope>
    <source>
        <strain evidence="5">PN_DK_2014</strain>
    </source>
</reference>
<evidence type="ECO:0000259" key="4">
    <source>
        <dbReference type="PROSITE" id="PS50102"/>
    </source>
</evidence>
<keyword evidence="6" id="KW-1185">Reference proteome</keyword>
<feature type="compositionally biased region" description="Basic residues" evidence="3">
    <location>
        <begin position="219"/>
        <end position="240"/>
    </location>
</feature>
<organism evidence="5 6">
    <name type="scientific">Toxocara canis</name>
    <name type="common">Canine roundworm</name>
    <dbReference type="NCBI Taxonomy" id="6265"/>
    <lineage>
        <taxon>Eukaryota</taxon>
        <taxon>Metazoa</taxon>
        <taxon>Ecdysozoa</taxon>
        <taxon>Nematoda</taxon>
        <taxon>Chromadorea</taxon>
        <taxon>Rhabditida</taxon>
        <taxon>Spirurina</taxon>
        <taxon>Ascaridomorpha</taxon>
        <taxon>Ascaridoidea</taxon>
        <taxon>Toxocaridae</taxon>
        <taxon>Toxocara</taxon>
    </lineage>
</organism>
<accession>A0A0B2UUP1</accession>
<dbReference type="GO" id="GO:0005634">
    <property type="term" value="C:nucleus"/>
    <property type="evidence" value="ECO:0007669"/>
    <property type="project" value="TreeGrafter"/>
</dbReference>
<evidence type="ECO:0000256" key="1">
    <source>
        <dbReference type="ARBA" id="ARBA00022884"/>
    </source>
</evidence>
<dbReference type="CDD" id="cd12337">
    <property type="entry name" value="RRM1_SRSF4_like"/>
    <property type="match status" value="1"/>
</dbReference>
<dbReference type="PANTHER" id="PTHR23003">
    <property type="entry name" value="RNA RECOGNITION MOTIF RRM DOMAIN CONTAINING PROTEIN"/>
    <property type="match status" value="1"/>
</dbReference>
<dbReference type="OMA" id="DANRYRR"/>
<dbReference type="InterPro" id="IPR050374">
    <property type="entry name" value="RRT5_SRSF_SR"/>
</dbReference>
<evidence type="ECO:0000256" key="2">
    <source>
        <dbReference type="PROSITE-ProRule" id="PRU00176"/>
    </source>
</evidence>
<dbReference type="GO" id="GO:0003729">
    <property type="term" value="F:mRNA binding"/>
    <property type="evidence" value="ECO:0007669"/>
    <property type="project" value="TreeGrafter"/>
</dbReference>
<protein>
    <submittedName>
        <fullName evidence="5">Serine/arginine-rich splicing factor 4</fullName>
    </submittedName>
</protein>
<evidence type="ECO:0000256" key="3">
    <source>
        <dbReference type="SAM" id="MobiDB-lite"/>
    </source>
</evidence>
<name>A0A0B2UUP1_TOXCA</name>
<dbReference type="PROSITE" id="PS50102">
    <property type="entry name" value="RRM"/>
    <property type="match status" value="1"/>
</dbReference>
<dbReference type="InterPro" id="IPR035979">
    <property type="entry name" value="RBD_domain_sf"/>
</dbReference>
<keyword evidence="1 2" id="KW-0694">RNA-binding</keyword>
<dbReference type="Gene3D" id="3.30.70.330">
    <property type="match status" value="2"/>
</dbReference>
<dbReference type="SMART" id="SM00360">
    <property type="entry name" value="RRM"/>
    <property type="match status" value="2"/>
</dbReference>
<dbReference type="PANTHER" id="PTHR23003:SF51">
    <property type="entry name" value="SERINE-ARGININE PROTEIN 55"/>
    <property type="match status" value="1"/>
</dbReference>
<evidence type="ECO:0000313" key="6">
    <source>
        <dbReference type="Proteomes" id="UP000031036"/>
    </source>
</evidence>